<organism evidence="12 13">
    <name type="scientific">Taenia asiatica</name>
    <name type="common">Asian tapeworm</name>
    <dbReference type="NCBI Taxonomy" id="60517"/>
    <lineage>
        <taxon>Eukaryota</taxon>
        <taxon>Metazoa</taxon>
        <taxon>Spiralia</taxon>
        <taxon>Lophotrochozoa</taxon>
        <taxon>Platyhelminthes</taxon>
        <taxon>Cestoda</taxon>
        <taxon>Eucestoda</taxon>
        <taxon>Cyclophyllidea</taxon>
        <taxon>Taeniidae</taxon>
        <taxon>Taenia</taxon>
    </lineage>
</organism>
<dbReference type="PANTHER" id="PTHR21522">
    <property type="entry name" value="PROTON CHANNEL OTOP"/>
    <property type="match status" value="1"/>
</dbReference>
<dbReference type="GO" id="GO:0015252">
    <property type="term" value="F:proton channel activity"/>
    <property type="evidence" value="ECO:0007669"/>
    <property type="project" value="InterPro"/>
</dbReference>
<evidence type="ECO:0000256" key="4">
    <source>
        <dbReference type="ARBA" id="ARBA00022475"/>
    </source>
</evidence>
<protein>
    <recommendedName>
        <fullName evidence="14">Otopetrin</fullName>
    </recommendedName>
</protein>
<reference evidence="12 13" key="1">
    <citation type="submission" date="2018-11" db="EMBL/GenBank/DDBJ databases">
        <authorList>
            <consortium name="Pathogen Informatics"/>
        </authorList>
    </citation>
    <scope>NUCLEOTIDE SEQUENCE [LARGE SCALE GENOMIC DNA]</scope>
</reference>
<dbReference type="Proteomes" id="UP000282613">
    <property type="component" value="Unassembled WGS sequence"/>
</dbReference>
<evidence type="ECO:0008006" key="14">
    <source>
        <dbReference type="Google" id="ProtNLM"/>
    </source>
</evidence>
<dbReference type="InterPro" id="IPR004878">
    <property type="entry name" value="Otopetrin"/>
</dbReference>
<dbReference type="OrthoDB" id="6429739at2759"/>
<evidence type="ECO:0000256" key="6">
    <source>
        <dbReference type="ARBA" id="ARBA00022781"/>
    </source>
</evidence>
<evidence type="ECO:0000313" key="12">
    <source>
        <dbReference type="EMBL" id="VDK26850.1"/>
    </source>
</evidence>
<evidence type="ECO:0000256" key="2">
    <source>
        <dbReference type="ARBA" id="ARBA00006513"/>
    </source>
</evidence>
<keyword evidence="6" id="KW-0375">Hydrogen ion transport</keyword>
<evidence type="ECO:0000256" key="9">
    <source>
        <dbReference type="ARBA" id="ARBA00023136"/>
    </source>
</evidence>
<keyword evidence="7" id="KW-1133">Transmembrane helix</keyword>
<keyword evidence="4" id="KW-1003">Cell membrane</keyword>
<evidence type="ECO:0000256" key="3">
    <source>
        <dbReference type="ARBA" id="ARBA00022448"/>
    </source>
</evidence>
<keyword evidence="5" id="KW-0812">Transmembrane</keyword>
<keyword evidence="9" id="KW-0472">Membrane</keyword>
<dbReference type="PANTHER" id="PTHR21522:SF32">
    <property type="entry name" value="OTOPETRIN-2"/>
    <property type="match status" value="1"/>
</dbReference>
<evidence type="ECO:0000256" key="8">
    <source>
        <dbReference type="ARBA" id="ARBA00023065"/>
    </source>
</evidence>
<dbReference type="EMBL" id="UYRS01004729">
    <property type="protein sequence ID" value="VDK26850.1"/>
    <property type="molecule type" value="Genomic_DNA"/>
</dbReference>
<accession>A0A3P6P6C9</accession>
<keyword evidence="8" id="KW-0406">Ion transport</keyword>
<dbReference type="AlphaFoldDB" id="A0A3P6P6C9"/>
<keyword evidence="11" id="KW-0732">Signal</keyword>
<comment type="subcellular location">
    <subcellularLocation>
        <location evidence="1">Cell membrane</location>
        <topology evidence="1">Multi-pass membrane protein</topology>
    </subcellularLocation>
</comment>
<sequence length="136" mass="15822">MGARSVEFFVLLQVFLILEASRREAGETEHTISEPGRTTITFLLVLNLAMWIVNTFALKHAENHEIFRLYYTDLGWKIITHLSLPLITFFRFHSTVYLADIWTNAYRLHYRHTEVLTPLLMETAPPPTTTYPTSHS</sequence>
<dbReference type="Pfam" id="PF03189">
    <property type="entry name" value="Otopetrin"/>
    <property type="match status" value="1"/>
</dbReference>
<gene>
    <name evidence="12" type="ORF">TASK_LOCUS2999</name>
</gene>
<evidence type="ECO:0000256" key="5">
    <source>
        <dbReference type="ARBA" id="ARBA00022692"/>
    </source>
</evidence>
<evidence type="ECO:0000256" key="10">
    <source>
        <dbReference type="ARBA" id="ARBA00023303"/>
    </source>
</evidence>
<dbReference type="GO" id="GO:0005886">
    <property type="term" value="C:plasma membrane"/>
    <property type="evidence" value="ECO:0007669"/>
    <property type="project" value="UniProtKB-SubCell"/>
</dbReference>
<evidence type="ECO:0000256" key="7">
    <source>
        <dbReference type="ARBA" id="ARBA00022989"/>
    </source>
</evidence>
<evidence type="ECO:0000256" key="1">
    <source>
        <dbReference type="ARBA" id="ARBA00004651"/>
    </source>
</evidence>
<proteinExistence type="inferred from homology"/>
<feature type="chain" id="PRO_5018186542" description="Otopetrin" evidence="11">
    <location>
        <begin position="21"/>
        <end position="136"/>
    </location>
</feature>
<name>A0A3P6P6C9_TAEAS</name>
<keyword evidence="3" id="KW-0813">Transport</keyword>
<keyword evidence="13" id="KW-1185">Reference proteome</keyword>
<keyword evidence="10" id="KW-0407">Ion channel</keyword>
<comment type="similarity">
    <text evidence="2">Belongs to the otopetrin family.</text>
</comment>
<evidence type="ECO:0000256" key="11">
    <source>
        <dbReference type="SAM" id="SignalP"/>
    </source>
</evidence>
<feature type="signal peptide" evidence="11">
    <location>
        <begin position="1"/>
        <end position="20"/>
    </location>
</feature>
<evidence type="ECO:0000313" key="13">
    <source>
        <dbReference type="Proteomes" id="UP000282613"/>
    </source>
</evidence>